<dbReference type="Proteomes" id="UP000432516">
    <property type="component" value="Unassembled WGS sequence"/>
</dbReference>
<reference evidence="9 10" key="1">
    <citation type="submission" date="2015-09" db="EMBL/GenBank/DDBJ databases">
        <authorList>
            <consortium name="Pathogen Informatics"/>
        </authorList>
    </citation>
    <scope>NUCLEOTIDE SEQUENCE [LARGE SCALE GENOMIC DNA]</scope>
    <source>
        <strain evidence="5 9">2789STDY5608822</strain>
        <strain evidence="4 10">2789STDY5608872</strain>
    </source>
</reference>
<evidence type="ECO:0000313" key="4">
    <source>
        <dbReference type="EMBL" id="CUN05903.1"/>
    </source>
</evidence>
<dbReference type="OMA" id="IHLEYRY"/>
<accession>A0A174BU66</accession>
<evidence type="ECO:0000256" key="1">
    <source>
        <dbReference type="SAM" id="SignalP"/>
    </source>
</evidence>
<dbReference type="EMBL" id="CP051672">
    <property type="protein sequence ID" value="QJE29381.1"/>
    <property type="molecule type" value="Genomic_DNA"/>
</dbReference>
<dbReference type="Proteomes" id="UP000501982">
    <property type="component" value="Chromosome"/>
</dbReference>
<dbReference type="InterPro" id="IPR024299">
    <property type="entry name" value="NigD-like_OB_dom"/>
</dbReference>
<dbReference type="InterPro" id="IPR035376">
    <property type="entry name" value="NigD_C"/>
</dbReference>
<dbReference type="EMBL" id="CYXP01000003">
    <property type="protein sequence ID" value="CUN05903.1"/>
    <property type="molecule type" value="Genomic_DNA"/>
</dbReference>
<dbReference type="Pfam" id="PF17415">
    <property type="entry name" value="NigD_C"/>
    <property type="match status" value="1"/>
</dbReference>
<reference evidence="11 12" key="2">
    <citation type="journal article" date="2019" name="Nat. Med.">
        <title>A library of human gut bacterial isolates paired with longitudinal multiomics data enables mechanistic microbiome research.</title>
        <authorList>
            <person name="Poyet M."/>
            <person name="Groussin M."/>
            <person name="Gibbons S.M."/>
            <person name="Avila-Pacheco J."/>
            <person name="Jiang X."/>
            <person name="Kearney S.M."/>
            <person name="Perrotta A.R."/>
            <person name="Berdy B."/>
            <person name="Zhao S."/>
            <person name="Lieberman T.D."/>
            <person name="Swanson P.K."/>
            <person name="Smith M."/>
            <person name="Roesemann S."/>
            <person name="Alexander J.E."/>
            <person name="Rich S.A."/>
            <person name="Livny J."/>
            <person name="Vlamakis H."/>
            <person name="Clish C."/>
            <person name="Bullock K."/>
            <person name="Deik A."/>
            <person name="Scott J."/>
            <person name="Pierce K.A."/>
            <person name="Xavier R.J."/>
            <person name="Alm E.J."/>
        </authorList>
    </citation>
    <scope>NUCLEOTIDE SEQUENCE [LARGE SCALE GENOMIC DNA]</scope>
    <source>
        <strain evidence="6 11">BIOML-A2</strain>
        <strain evidence="7 12">BIOML-A20</strain>
    </source>
</reference>
<dbReference type="EMBL" id="WKMO01000003">
    <property type="protein sequence ID" value="MSB72612.1"/>
    <property type="molecule type" value="Genomic_DNA"/>
</dbReference>
<dbReference type="Gene3D" id="2.60.40.2370">
    <property type="entry name" value="NigD-like, C-terminal beta sandwich domain"/>
    <property type="match status" value="1"/>
</dbReference>
<name>A0A174BU66_PARDI</name>
<dbReference type="Pfam" id="PF12667">
    <property type="entry name" value="NigD_N"/>
    <property type="match status" value="1"/>
</dbReference>
<evidence type="ECO:0000259" key="2">
    <source>
        <dbReference type="Pfam" id="PF12667"/>
    </source>
</evidence>
<dbReference type="Proteomes" id="UP000095455">
    <property type="component" value="Unassembled WGS sequence"/>
</dbReference>
<evidence type="ECO:0000313" key="13">
    <source>
        <dbReference type="Proteomes" id="UP000501982"/>
    </source>
</evidence>
<sequence length="253" mass="28238">MKTLRAFLLVIGIALVSLTLPSCLDDDNSYSLGDIWIAVATVVPEGNNVYYLRLDDGDKLWPAATNYPNYQPKPNQRALVNFTILADSTQSNLGGFSHYIKVNAIHNILTKSIAKNEGAANDSIYGTDPVSIYNNNMWIGDGYLNIYFETLWGGKTAHFINLIQPDAENDPYTLEFRHNAYDDPQYTIGAGRVAFNLSSLPDTKGETVDLVVNYWTSEGKQAYKLKYNSDKTKMEDTSQGYTNDSISNITDMK</sequence>
<proteinExistence type="predicted"/>
<evidence type="ECO:0000313" key="6">
    <source>
        <dbReference type="EMBL" id="MRZ54617.1"/>
    </source>
</evidence>
<evidence type="ECO:0000313" key="12">
    <source>
        <dbReference type="Proteomes" id="UP000441609"/>
    </source>
</evidence>
<reference evidence="8 13" key="3">
    <citation type="submission" date="2020-04" db="EMBL/GenBank/DDBJ databases">
        <title>Complete Genomes and Methylome analysis of CBBP consortium that reverse antibiotic-induced susceptibility to vancomycin-resistant Enterococcus faecium infection.</title>
        <authorList>
            <person name="Fomenkov A."/>
            <person name="Zhang Z."/>
            <person name="Pamer E."/>
            <person name="Roberts R.J."/>
        </authorList>
    </citation>
    <scope>NUCLEOTIDE SEQUENCE [LARGE SCALE GENOMIC DNA]</scope>
    <source>
        <strain evidence="13">CBBP</strain>
        <strain evidence="8">CBBP-1</strain>
    </source>
</reference>
<dbReference type="Proteomes" id="UP000095591">
    <property type="component" value="Unassembled WGS sequence"/>
</dbReference>
<evidence type="ECO:0000313" key="10">
    <source>
        <dbReference type="Proteomes" id="UP000095591"/>
    </source>
</evidence>
<dbReference type="RefSeq" id="WP_005861100.1">
    <property type="nucleotide sequence ID" value="NZ_BQOC01000005.1"/>
</dbReference>
<feature type="domain" description="NigD-like N-terminal OB" evidence="2">
    <location>
        <begin position="39"/>
        <end position="108"/>
    </location>
</feature>
<dbReference type="OrthoDB" id="1097285at2"/>
<protein>
    <submittedName>
        <fullName evidence="4">NigD-like protein</fullName>
    </submittedName>
</protein>
<evidence type="ECO:0000313" key="9">
    <source>
        <dbReference type="Proteomes" id="UP000095455"/>
    </source>
</evidence>
<keyword evidence="1" id="KW-0732">Signal</keyword>
<organism evidence="6 11">
    <name type="scientific">Parabacteroides distasonis</name>
    <dbReference type="NCBI Taxonomy" id="823"/>
    <lineage>
        <taxon>Bacteria</taxon>
        <taxon>Pseudomonadati</taxon>
        <taxon>Bacteroidota</taxon>
        <taxon>Bacteroidia</taxon>
        <taxon>Bacteroidales</taxon>
        <taxon>Tannerellaceae</taxon>
        <taxon>Parabacteroides</taxon>
    </lineage>
</organism>
<dbReference type="SMR" id="A0A174BU66"/>
<dbReference type="DNASU" id="5307786"/>
<evidence type="ECO:0000313" key="7">
    <source>
        <dbReference type="EMBL" id="MSB72612.1"/>
    </source>
</evidence>
<dbReference type="Gene3D" id="2.40.50.500">
    <property type="entry name" value="NigD-like N-terminal OB domain"/>
    <property type="match status" value="1"/>
</dbReference>
<evidence type="ECO:0000313" key="8">
    <source>
        <dbReference type="EMBL" id="QJE29381.1"/>
    </source>
</evidence>
<dbReference type="EMBL" id="WKNE01000004">
    <property type="protein sequence ID" value="MRZ54617.1"/>
    <property type="molecule type" value="Genomic_DNA"/>
</dbReference>
<gene>
    <name evidence="5" type="ORF">ERS852380_01454</name>
    <name evidence="4" type="ORF">ERS852429_01752</name>
    <name evidence="6" type="ORF">GKD68_07605</name>
    <name evidence="7" type="ORF">GKD70_04790</name>
    <name evidence="8" type="ORF">HHO38_14140</name>
</gene>
<feature type="domain" description="NigD-like C-terminal" evidence="3">
    <location>
        <begin position="113"/>
        <end position="227"/>
    </location>
</feature>
<evidence type="ECO:0000313" key="11">
    <source>
        <dbReference type="Proteomes" id="UP000432516"/>
    </source>
</evidence>
<dbReference type="EMBL" id="CYYK01000004">
    <property type="protein sequence ID" value="CUO03215.1"/>
    <property type="molecule type" value="Genomic_DNA"/>
</dbReference>
<dbReference type="InterPro" id="IPR038143">
    <property type="entry name" value="NigD-like_C_dom_sf"/>
</dbReference>
<evidence type="ECO:0000313" key="5">
    <source>
        <dbReference type="EMBL" id="CUO03215.1"/>
    </source>
</evidence>
<dbReference type="Proteomes" id="UP000441609">
    <property type="component" value="Unassembled WGS sequence"/>
</dbReference>
<evidence type="ECO:0000259" key="3">
    <source>
        <dbReference type="Pfam" id="PF17415"/>
    </source>
</evidence>
<dbReference type="AlphaFoldDB" id="A0A174BU66"/>
<dbReference type="InterPro" id="IPR038179">
    <property type="entry name" value="NigD-like_N_sf"/>
</dbReference>
<feature type="chain" id="PRO_5014533280" evidence="1">
    <location>
        <begin position="25"/>
        <end position="253"/>
    </location>
</feature>
<feature type="signal peptide" evidence="1">
    <location>
        <begin position="1"/>
        <end position="24"/>
    </location>
</feature>